<dbReference type="AlphaFoldDB" id="A0A9N9E1A7"/>
<evidence type="ECO:0000256" key="1">
    <source>
        <dbReference type="SAM" id="SignalP"/>
    </source>
</evidence>
<reference evidence="2" key="1">
    <citation type="submission" date="2021-06" db="EMBL/GenBank/DDBJ databases">
        <authorList>
            <person name="Kallberg Y."/>
            <person name="Tangrot J."/>
            <person name="Rosling A."/>
        </authorList>
    </citation>
    <scope>NUCLEOTIDE SEQUENCE</scope>
    <source>
        <strain evidence="2">UK204</strain>
    </source>
</reference>
<dbReference type="EMBL" id="CAJVPQ010004713">
    <property type="protein sequence ID" value="CAG8656924.1"/>
    <property type="molecule type" value="Genomic_DNA"/>
</dbReference>
<feature type="chain" id="PRO_5040338137" evidence="1">
    <location>
        <begin position="23"/>
        <end position="61"/>
    </location>
</feature>
<keyword evidence="1" id="KW-0732">Signal</keyword>
<sequence length="61" mass="6924">MIKIHIYILIIVILALSNVAYSAPASSEKRSSLVKRQLDCTCARIIRWDCCDVPELQDCPF</sequence>
<evidence type="ECO:0000313" key="2">
    <source>
        <dbReference type="EMBL" id="CAG8656924.1"/>
    </source>
</evidence>
<accession>A0A9N9E1A7</accession>
<proteinExistence type="predicted"/>
<comment type="caution">
    <text evidence="2">The sequence shown here is derived from an EMBL/GenBank/DDBJ whole genome shotgun (WGS) entry which is preliminary data.</text>
</comment>
<dbReference type="Proteomes" id="UP000789570">
    <property type="component" value="Unassembled WGS sequence"/>
</dbReference>
<name>A0A9N9E1A7_9GLOM</name>
<keyword evidence="3" id="KW-1185">Reference proteome</keyword>
<feature type="non-terminal residue" evidence="2">
    <location>
        <position position="61"/>
    </location>
</feature>
<feature type="signal peptide" evidence="1">
    <location>
        <begin position="1"/>
        <end position="22"/>
    </location>
</feature>
<evidence type="ECO:0000313" key="3">
    <source>
        <dbReference type="Proteomes" id="UP000789570"/>
    </source>
</evidence>
<gene>
    <name evidence="2" type="ORF">FCALED_LOCUS11351</name>
</gene>
<organism evidence="2 3">
    <name type="scientific">Funneliformis caledonium</name>
    <dbReference type="NCBI Taxonomy" id="1117310"/>
    <lineage>
        <taxon>Eukaryota</taxon>
        <taxon>Fungi</taxon>
        <taxon>Fungi incertae sedis</taxon>
        <taxon>Mucoromycota</taxon>
        <taxon>Glomeromycotina</taxon>
        <taxon>Glomeromycetes</taxon>
        <taxon>Glomerales</taxon>
        <taxon>Glomeraceae</taxon>
        <taxon>Funneliformis</taxon>
    </lineage>
</organism>
<protein>
    <submittedName>
        <fullName evidence="2">13522_t:CDS:1</fullName>
    </submittedName>
</protein>